<dbReference type="SUPFAM" id="SSF46689">
    <property type="entry name" value="Homeodomain-like"/>
    <property type="match status" value="1"/>
</dbReference>
<organism evidence="4 5">
    <name type="scientific">Martelella endophytica</name>
    <dbReference type="NCBI Taxonomy" id="1486262"/>
    <lineage>
        <taxon>Bacteria</taxon>
        <taxon>Pseudomonadati</taxon>
        <taxon>Pseudomonadota</taxon>
        <taxon>Alphaproteobacteria</taxon>
        <taxon>Hyphomicrobiales</taxon>
        <taxon>Aurantimonadaceae</taxon>
        <taxon>Martelella</taxon>
    </lineage>
</organism>
<sequence length="197" mass="21871">MAGQEQRHERINQKKRTRAELLTAARALADEGVALTIPDVADRAGISRATAYRYFSTPDELLQEIALDAVALAIRIPDDPSLDAGARVESVIRQVLAMLEDNETTFRHFLAARVVEKGGRRGARRLEWLGEALAPLSREMPRRLYLRLLNALALLTGMETLVVMKDVCGLEADESEEVIIWTARALLAAAEQEARAR</sequence>
<dbReference type="HOGENOM" id="CLU_084981_0_0_5"/>
<dbReference type="STRING" id="1486262.TM49_16065"/>
<feature type="domain" description="HTH tetR-type" evidence="3">
    <location>
        <begin position="15"/>
        <end position="73"/>
    </location>
</feature>
<accession>A0A0D5LST6</accession>
<dbReference type="GO" id="GO:0003677">
    <property type="term" value="F:DNA binding"/>
    <property type="evidence" value="ECO:0007669"/>
    <property type="project" value="UniProtKB-UniRule"/>
</dbReference>
<dbReference type="PRINTS" id="PR00455">
    <property type="entry name" value="HTHTETR"/>
</dbReference>
<keyword evidence="1 2" id="KW-0238">DNA-binding</keyword>
<dbReference type="InterPro" id="IPR009057">
    <property type="entry name" value="Homeodomain-like_sf"/>
</dbReference>
<protein>
    <recommendedName>
        <fullName evidence="3">HTH tetR-type domain-containing protein</fullName>
    </recommendedName>
</protein>
<dbReference type="Pfam" id="PF00440">
    <property type="entry name" value="TetR_N"/>
    <property type="match status" value="1"/>
</dbReference>
<dbReference type="Proteomes" id="UP000032611">
    <property type="component" value="Chromosome"/>
</dbReference>
<evidence type="ECO:0000256" key="1">
    <source>
        <dbReference type="ARBA" id="ARBA00023125"/>
    </source>
</evidence>
<evidence type="ECO:0000259" key="3">
    <source>
        <dbReference type="PROSITE" id="PS50977"/>
    </source>
</evidence>
<dbReference type="RefSeq" id="WP_045682764.1">
    <property type="nucleotide sequence ID" value="NZ_CP010803.1"/>
</dbReference>
<dbReference type="AlphaFoldDB" id="A0A0D5LST6"/>
<gene>
    <name evidence="4" type="ORF">TM49_16065</name>
</gene>
<dbReference type="EMBL" id="CP010803">
    <property type="protein sequence ID" value="AJY46847.1"/>
    <property type="molecule type" value="Genomic_DNA"/>
</dbReference>
<keyword evidence="5" id="KW-1185">Reference proteome</keyword>
<dbReference type="OrthoDB" id="3217159at2"/>
<evidence type="ECO:0000256" key="2">
    <source>
        <dbReference type="PROSITE-ProRule" id="PRU00335"/>
    </source>
</evidence>
<dbReference type="PROSITE" id="PS50977">
    <property type="entry name" value="HTH_TETR_2"/>
    <property type="match status" value="1"/>
</dbReference>
<dbReference type="InterPro" id="IPR001647">
    <property type="entry name" value="HTH_TetR"/>
</dbReference>
<evidence type="ECO:0000313" key="5">
    <source>
        <dbReference type="Proteomes" id="UP000032611"/>
    </source>
</evidence>
<reference evidence="4 5" key="1">
    <citation type="journal article" date="2015" name="Genome Announc.">
        <title>Complete genome sequence of Martelella endophytica YC6887, which has antifungal activity associated with a halophyte.</title>
        <authorList>
            <person name="Khan A."/>
            <person name="Khan H."/>
            <person name="Chung E.J."/>
            <person name="Hossain M.T."/>
            <person name="Chung Y.R."/>
        </authorList>
    </citation>
    <scope>NUCLEOTIDE SEQUENCE [LARGE SCALE GENOMIC DNA]</scope>
    <source>
        <strain evidence="4">YC6887</strain>
    </source>
</reference>
<proteinExistence type="predicted"/>
<dbReference type="KEGG" id="mey:TM49_16065"/>
<dbReference type="Gene3D" id="1.10.357.10">
    <property type="entry name" value="Tetracycline Repressor, domain 2"/>
    <property type="match status" value="1"/>
</dbReference>
<dbReference type="PATRIC" id="fig|1486262.3.peg.3319"/>
<evidence type="ECO:0000313" key="4">
    <source>
        <dbReference type="EMBL" id="AJY46847.1"/>
    </source>
</evidence>
<feature type="DNA-binding region" description="H-T-H motif" evidence="2">
    <location>
        <begin position="36"/>
        <end position="55"/>
    </location>
</feature>
<name>A0A0D5LST6_MAREN</name>